<dbReference type="AlphaFoldDB" id="A0A1N7M0F3"/>
<gene>
    <name evidence="4" type="ORF">SAMN05421774_102310</name>
</gene>
<name>A0A1N7M0F3_9RHOB</name>
<reference evidence="4 5" key="1">
    <citation type="submission" date="2017-01" db="EMBL/GenBank/DDBJ databases">
        <authorList>
            <person name="Mah S.A."/>
            <person name="Swanson W.J."/>
            <person name="Moy G.W."/>
            <person name="Vacquier V.D."/>
        </authorList>
    </citation>
    <scope>NUCLEOTIDE SEQUENCE [LARGE SCALE GENOMIC DNA]</scope>
    <source>
        <strain evidence="4 5">DSM 26375</strain>
    </source>
</reference>
<dbReference type="Proteomes" id="UP000186141">
    <property type="component" value="Unassembled WGS sequence"/>
</dbReference>
<keyword evidence="4" id="KW-0489">Methyltransferase</keyword>
<evidence type="ECO:0000256" key="1">
    <source>
        <dbReference type="ARBA" id="ARBA00005369"/>
    </source>
</evidence>
<protein>
    <recommendedName>
        <fullName evidence="2">Protein-L-isoaspartate O-methyltransferase</fullName>
    </recommendedName>
    <alternativeName>
        <fullName evidence="3">Protein L-isoaspartyl methyltransferase</fullName>
    </alternativeName>
</protein>
<proteinExistence type="inferred from homology"/>
<keyword evidence="4" id="KW-0808">Transferase</keyword>
<dbReference type="CDD" id="cd02440">
    <property type="entry name" value="AdoMet_MTases"/>
    <property type="match status" value="1"/>
</dbReference>
<dbReference type="GO" id="GO:0004719">
    <property type="term" value="F:protein-L-isoaspartate (D-aspartate) O-methyltransferase activity"/>
    <property type="evidence" value="ECO:0007669"/>
    <property type="project" value="InterPro"/>
</dbReference>
<evidence type="ECO:0000313" key="4">
    <source>
        <dbReference type="EMBL" id="SIS79499.1"/>
    </source>
</evidence>
<dbReference type="PANTHER" id="PTHR11579:SF18">
    <property type="entry name" value="PROTEIN-L-ISOASPARTATE O-METHYLTRANSFERASE"/>
    <property type="match status" value="1"/>
</dbReference>
<dbReference type="SUPFAM" id="SSF53335">
    <property type="entry name" value="S-adenosyl-L-methionine-dependent methyltransferases"/>
    <property type="match status" value="1"/>
</dbReference>
<dbReference type="STRING" id="1086013.SAMN05421774_102310"/>
<organism evidence="4 5">
    <name type="scientific">Gemmobacter megaterium</name>
    <dbReference type="NCBI Taxonomy" id="1086013"/>
    <lineage>
        <taxon>Bacteria</taxon>
        <taxon>Pseudomonadati</taxon>
        <taxon>Pseudomonadota</taxon>
        <taxon>Alphaproteobacteria</taxon>
        <taxon>Rhodobacterales</taxon>
        <taxon>Paracoccaceae</taxon>
        <taxon>Gemmobacter</taxon>
    </lineage>
</organism>
<dbReference type="GO" id="GO:0032259">
    <property type="term" value="P:methylation"/>
    <property type="evidence" value="ECO:0007669"/>
    <property type="project" value="UniProtKB-KW"/>
</dbReference>
<dbReference type="InterPro" id="IPR029063">
    <property type="entry name" value="SAM-dependent_MTases_sf"/>
</dbReference>
<dbReference type="GO" id="GO:0005737">
    <property type="term" value="C:cytoplasm"/>
    <property type="evidence" value="ECO:0007669"/>
    <property type="project" value="TreeGrafter"/>
</dbReference>
<evidence type="ECO:0000256" key="3">
    <source>
        <dbReference type="ARBA" id="ARBA00030757"/>
    </source>
</evidence>
<dbReference type="InterPro" id="IPR000682">
    <property type="entry name" value="PCMT"/>
</dbReference>
<evidence type="ECO:0000313" key="5">
    <source>
        <dbReference type="Proteomes" id="UP000186141"/>
    </source>
</evidence>
<dbReference type="Gene3D" id="3.40.50.150">
    <property type="entry name" value="Vaccinia Virus protein VP39"/>
    <property type="match status" value="1"/>
</dbReference>
<dbReference type="OrthoDB" id="9798496at2"/>
<dbReference type="RefSeq" id="WP_076529509.1">
    <property type="nucleotide sequence ID" value="NZ_BMEH01000002.1"/>
</dbReference>
<dbReference type="PANTHER" id="PTHR11579">
    <property type="entry name" value="PROTEIN-L-ISOASPARTATE O-METHYLTRANSFERASE"/>
    <property type="match status" value="1"/>
</dbReference>
<dbReference type="EMBL" id="FTOT01000002">
    <property type="protein sequence ID" value="SIS79499.1"/>
    <property type="molecule type" value="Genomic_DNA"/>
</dbReference>
<sequence length="216" mass="22970">MSDFAARRVMMVDNQIRPSDVTKYPVIAAMLAVPREAYVPSDRREAAYMGENLPLGPRRVVLDPRTLAKMLDALNVQADELVLDVGAGLGYSAAVIARMAEAVVALEEEPLAAEMQAALGEQRVDNVAVVAGALTDGAARHAPYDVICVEGGVEEVPEALVTQLKPGGRIGCLFMQGELGVVRIGTKSGDGIVWRDAFNAAAPVLPGFGRKRQFAL</sequence>
<dbReference type="Pfam" id="PF01135">
    <property type="entry name" value="PCMT"/>
    <property type="match status" value="1"/>
</dbReference>
<evidence type="ECO:0000256" key="2">
    <source>
        <dbReference type="ARBA" id="ARBA00013346"/>
    </source>
</evidence>
<comment type="similarity">
    <text evidence="1">Belongs to the methyltransferase superfamily. L-isoaspartyl/D-aspartyl protein methyltransferase family.</text>
</comment>
<keyword evidence="5" id="KW-1185">Reference proteome</keyword>
<accession>A0A1N7M0F3</accession>